<accession>Q5NL20</accession>
<evidence type="ECO:0000313" key="2">
    <source>
        <dbReference type="EMBL" id="AAV90590.1"/>
    </source>
</evidence>
<dbReference type="HOGENOM" id="CLU_067315_1_0_5"/>
<sequence length="329" mass="38226">MARPRVFVSSTYYDLKYIRASLEGFIESLGFEAILFERGNIPFHSDTPLDKSCYHEAENADIFVLIVGGRYGSSTSDFRQENNQPFERYQSITQQEFDTAQERGIPTFILVDNAVRSEHYTYLQNKNNEDIKYAHVDDVAVFHFLDKILEKEQNNPVHNFEKVTDIESWLREQWAGLFRDLLRSKSQQQQLSDLQSQILELKSVNETLKNYLEAVLKTVNPKKSKKIIKLEEEKIENNRKELLLNDNTSIILMRSFGDLSKDKIKILIEKPKNLDELLKATDENIIGNFNTCFKKLILEKDIQESYNEARSILGKPPIDFGSDNKNLKS</sequence>
<dbReference type="Pfam" id="PF13271">
    <property type="entry name" value="DUF4062"/>
    <property type="match status" value="1"/>
</dbReference>
<reference evidence="2 3" key="1">
    <citation type="journal article" date="2005" name="Nat. Biotechnol.">
        <title>The genome sequence of the ethanologenic bacterium Zymomonas mobilis ZM4.</title>
        <authorList>
            <person name="Seo J.S."/>
            <person name="Chong H."/>
            <person name="Park H.S."/>
            <person name="Yoon K.O."/>
            <person name="Jung C."/>
            <person name="Kim J.J."/>
            <person name="Hong J.H."/>
            <person name="Kim H."/>
            <person name="Kim J.H."/>
            <person name="Kil J.I."/>
            <person name="Park C.J."/>
            <person name="Oh H.M."/>
            <person name="Lee J.S."/>
            <person name="Jin S.J."/>
            <person name="Um H.W."/>
            <person name="Lee H.J."/>
            <person name="Oh S.J."/>
            <person name="Kim J.Y."/>
            <person name="Kang H.L."/>
            <person name="Lee S.Y."/>
            <person name="Lee K.J."/>
            <person name="Kang H.S."/>
        </authorList>
    </citation>
    <scope>NUCLEOTIDE SEQUENCE [LARGE SCALE GENOMIC DNA]</scope>
    <source>
        <strain evidence="3">ATCC 31821 / ZM4 / CP4</strain>
    </source>
</reference>
<organism evidence="2 3">
    <name type="scientific">Zymomonas mobilis subsp. mobilis (strain ATCC 31821 / ZM4 / CP4)</name>
    <dbReference type="NCBI Taxonomy" id="264203"/>
    <lineage>
        <taxon>Bacteria</taxon>
        <taxon>Pseudomonadati</taxon>
        <taxon>Pseudomonadota</taxon>
        <taxon>Alphaproteobacteria</taxon>
        <taxon>Sphingomonadales</taxon>
        <taxon>Zymomonadaceae</taxon>
        <taxon>Zymomonas</taxon>
    </lineage>
</organism>
<dbReference type="EMBL" id="AE008692">
    <property type="protein sequence ID" value="AAV90590.1"/>
    <property type="molecule type" value="Genomic_DNA"/>
</dbReference>
<evidence type="ECO:0000259" key="1">
    <source>
        <dbReference type="Pfam" id="PF13271"/>
    </source>
</evidence>
<dbReference type="eggNOG" id="ENOG502ZAMX">
    <property type="taxonomic scope" value="Bacteria"/>
</dbReference>
<evidence type="ECO:0000313" key="3">
    <source>
        <dbReference type="Proteomes" id="UP000001173"/>
    </source>
</evidence>
<dbReference type="AlphaFoldDB" id="Q5NL20"/>
<protein>
    <recommendedName>
        <fullName evidence="1">DUF4062 domain-containing protein</fullName>
    </recommendedName>
</protein>
<keyword evidence="3" id="KW-1185">Reference proteome</keyword>
<dbReference type="STRING" id="264203.ZMO1966"/>
<name>Q5NL20_ZYMMO</name>
<dbReference type="Proteomes" id="UP000001173">
    <property type="component" value="Chromosome"/>
</dbReference>
<feature type="domain" description="DUF4062" evidence="1">
    <location>
        <begin position="5"/>
        <end position="100"/>
    </location>
</feature>
<dbReference type="KEGG" id="zmo:ZMO1966"/>
<proteinExistence type="predicted"/>
<reference evidence="2 3" key="2">
    <citation type="journal article" date="2009" name="Nat. Biotechnol.">
        <title>Improved genome annotation for Zymomonas mobilis.</title>
        <authorList>
            <person name="Yang S."/>
            <person name="Pappas K.M."/>
            <person name="Hauser L.J."/>
            <person name="Land M.L."/>
            <person name="Chen G.L."/>
            <person name="Hurst G.B."/>
            <person name="Pan C."/>
            <person name="Kouvelis V.N."/>
            <person name="Typas M.A."/>
            <person name="Pelletier D.A."/>
            <person name="Klingeman D.M."/>
            <person name="Chang Y.J."/>
            <person name="Samatova N.F."/>
            <person name="Brown S.D."/>
        </authorList>
    </citation>
    <scope>NUCLEOTIDE SEQUENCE [LARGE SCALE GENOMIC DNA]</scope>
    <source>
        <strain evidence="3">ATCC 31821 / ZM4 / CP4</strain>
    </source>
</reference>
<dbReference type="RefSeq" id="WP_011241690.1">
    <property type="nucleotide sequence ID" value="NC_006526.2"/>
</dbReference>
<dbReference type="InterPro" id="IPR025139">
    <property type="entry name" value="DUF4062"/>
</dbReference>
<gene>
    <name evidence="2" type="ordered locus">ZMO1966</name>
</gene>